<reference evidence="3" key="1">
    <citation type="journal article" date="2019" name="Int. J. Syst. Evol. Microbiol.">
        <title>The Global Catalogue of Microorganisms (GCM) 10K type strain sequencing project: providing services to taxonomists for standard genome sequencing and annotation.</title>
        <authorList>
            <consortium name="The Broad Institute Genomics Platform"/>
            <consortium name="The Broad Institute Genome Sequencing Center for Infectious Disease"/>
            <person name="Wu L."/>
            <person name="Ma J."/>
        </authorList>
    </citation>
    <scope>NUCLEOTIDE SEQUENCE [LARGE SCALE GENOMIC DNA]</scope>
    <source>
        <strain evidence="3">CGMCC 1.15461</strain>
    </source>
</reference>
<organism evidence="2 3">
    <name type="scientific">Flavobacterium suaedae</name>
    <dbReference type="NCBI Taxonomy" id="1767027"/>
    <lineage>
        <taxon>Bacteria</taxon>
        <taxon>Pseudomonadati</taxon>
        <taxon>Bacteroidota</taxon>
        <taxon>Flavobacteriia</taxon>
        <taxon>Flavobacteriales</taxon>
        <taxon>Flavobacteriaceae</taxon>
        <taxon>Flavobacterium</taxon>
    </lineage>
</organism>
<proteinExistence type="predicted"/>
<accession>A0ABQ1JSA6</accession>
<sequence length="143" mass="16365">MKRITLFLLIVVGCSFPKDPEDSFNKTKEQGLKVGVINNPPYSYYKEGKAYGKEVKLIERFTKKEGLKINYISGSESTLVEKLKNYNINVVIGGFDNKTVWKEKAGLTTNYNNNENCFLISKGENKLLFKLDSFLTQYREDGN</sequence>
<dbReference type="Proteomes" id="UP000615760">
    <property type="component" value="Unassembled WGS sequence"/>
</dbReference>
<dbReference type="InterPro" id="IPR001638">
    <property type="entry name" value="Solute-binding_3/MltF_N"/>
</dbReference>
<dbReference type="PROSITE" id="PS00092">
    <property type="entry name" value="N6_MTASE"/>
    <property type="match status" value="1"/>
</dbReference>
<evidence type="ECO:0000259" key="1">
    <source>
        <dbReference type="Pfam" id="PF00497"/>
    </source>
</evidence>
<dbReference type="InterPro" id="IPR002052">
    <property type="entry name" value="DNA_methylase_N6_adenine_CS"/>
</dbReference>
<protein>
    <recommendedName>
        <fullName evidence="1">Solute-binding protein family 3/N-terminal domain-containing protein</fullName>
    </recommendedName>
</protein>
<dbReference type="SUPFAM" id="SSF53850">
    <property type="entry name" value="Periplasmic binding protein-like II"/>
    <property type="match status" value="1"/>
</dbReference>
<feature type="domain" description="Solute-binding protein family 3/N-terminal" evidence="1">
    <location>
        <begin position="32"/>
        <end position="142"/>
    </location>
</feature>
<evidence type="ECO:0000313" key="3">
    <source>
        <dbReference type="Proteomes" id="UP000615760"/>
    </source>
</evidence>
<dbReference type="RefSeq" id="WP_188620673.1">
    <property type="nucleotide sequence ID" value="NZ_BMJE01000003.1"/>
</dbReference>
<evidence type="ECO:0000313" key="2">
    <source>
        <dbReference type="EMBL" id="GGB76280.1"/>
    </source>
</evidence>
<dbReference type="Pfam" id="PF00497">
    <property type="entry name" value="SBP_bac_3"/>
    <property type="match status" value="1"/>
</dbReference>
<dbReference type="Gene3D" id="3.40.190.10">
    <property type="entry name" value="Periplasmic binding protein-like II"/>
    <property type="match status" value="1"/>
</dbReference>
<gene>
    <name evidence="2" type="ORF">GCM10007424_15360</name>
</gene>
<dbReference type="EMBL" id="BMJE01000003">
    <property type="protein sequence ID" value="GGB76280.1"/>
    <property type="molecule type" value="Genomic_DNA"/>
</dbReference>
<keyword evidence="3" id="KW-1185">Reference proteome</keyword>
<name>A0ABQ1JSA6_9FLAO</name>
<comment type="caution">
    <text evidence="2">The sequence shown here is derived from an EMBL/GenBank/DDBJ whole genome shotgun (WGS) entry which is preliminary data.</text>
</comment>